<accession>A0A4R4A774</accession>
<dbReference type="RefSeq" id="WP_132230197.1">
    <property type="nucleotide sequence ID" value="NZ_NRRH01000022.1"/>
</dbReference>
<dbReference type="PANTHER" id="PTHR31876">
    <property type="entry name" value="COV-LIKE PROTEIN 1"/>
    <property type="match status" value="1"/>
</dbReference>
<dbReference type="EMBL" id="SMDC01000009">
    <property type="protein sequence ID" value="TCW34681.1"/>
    <property type="molecule type" value="Genomic_DNA"/>
</dbReference>
<dbReference type="InterPro" id="IPR007462">
    <property type="entry name" value="COV1-like"/>
</dbReference>
<reference evidence="2 3" key="1">
    <citation type="submission" date="2019-03" db="EMBL/GenBank/DDBJ databases">
        <title>Genomic Encyclopedia of Type Strains, Phase IV (KMG-IV): sequencing the most valuable type-strain genomes for metagenomic binning, comparative biology and taxonomic classification.</title>
        <authorList>
            <person name="Goeker M."/>
        </authorList>
    </citation>
    <scope>NUCLEOTIDE SEQUENCE [LARGE SCALE GENOMIC DNA]</scope>
    <source>
        <strain evidence="2 3">DSM 203</strain>
    </source>
</reference>
<gene>
    <name evidence="2" type="ORF">EDC29_10941</name>
</gene>
<evidence type="ECO:0000313" key="3">
    <source>
        <dbReference type="Proteomes" id="UP000295247"/>
    </source>
</evidence>
<dbReference type="AlphaFoldDB" id="A0A4R4A774"/>
<dbReference type="Proteomes" id="UP000295247">
    <property type="component" value="Unassembled WGS sequence"/>
</dbReference>
<comment type="caution">
    <text evidence="2">The sequence shown here is derived from an EMBL/GenBank/DDBJ whole genome shotgun (WGS) entry which is preliminary data.</text>
</comment>
<name>A0A4R4A774_MARGR</name>
<evidence type="ECO:0000256" key="1">
    <source>
        <dbReference type="SAM" id="Phobius"/>
    </source>
</evidence>
<keyword evidence="1" id="KW-1133">Transmembrane helix</keyword>
<dbReference type="Pfam" id="PF04367">
    <property type="entry name" value="DUF502"/>
    <property type="match status" value="1"/>
</dbReference>
<keyword evidence="1" id="KW-0812">Transmembrane</keyword>
<proteinExistence type="predicted"/>
<keyword evidence="1" id="KW-0472">Membrane</keyword>
<feature type="transmembrane region" description="Helical" evidence="1">
    <location>
        <begin position="54"/>
        <end position="79"/>
    </location>
</feature>
<protein>
    <submittedName>
        <fullName evidence="2">Putative membrane protein</fullName>
    </submittedName>
</protein>
<organism evidence="2 3">
    <name type="scientific">Marichromatium gracile</name>
    <name type="common">Chromatium gracile</name>
    <dbReference type="NCBI Taxonomy" id="1048"/>
    <lineage>
        <taxon>Bacteria</taxon>
        <taxon>Pseudomonadati</taxon>
        <taxon>Pseudomonadota</taxon>
        <taxon>Gammaproteobacteria</taxon>
        <taxon>Chromatiales</taxon>
        <taxon>Chromatiaceae</taxon>
        <taxon>Marichromatium</taxon>
    </lineage>
</organism>
<evidence type="ECO:0000313" key="2">
    <source>
        <dbReference type="EMBL" id="TCW34681.1"/>
    </source>
</evidence>
<dbReference type="PANTHER" id="PTHR31876:SF26">
    <property type="entry name" value="PROTEIN LIKE COV 2"/>
    <property type="match status" value="1"/>
</dbReference>
<feature type="transmembrane region" description="Helical" evidence="1">
    <location>
        <begin position="12"/>
        <end position="34"/>
    </location>
</feature>
<sequence length="203" mass="22158">MSRKNLFERLRNWFLQGVALLAPLVITIAFLVWLGRSVELFMGDLVRVLMPAGWYLPGMGLVAGVALTVVAGLIANLFLVRWLLRLAERVLDRIPLVKSLFQGIKDVSRFFAKDGDEGLGRPVAVDIQGMLLVGFVMQERVVLPGADDGDDRVAVFLPMSYQLGGFTVYLERDRIGQLDVGADRAMRAVLTGGSLGGDAGLGR</sequence>